<gene>
    <name evidence="2" type="ORF">AVEN_5802_1</name>
</gene>
<name>A0A4Y2MKN5_ARAVE</name>
<reference evidence="2 3" key="1">
    <citation type="journal article" date="2019" name="Sci. Rep.">
        <title>Orb-weaving spider Araneus ventricosus genome elucidates the spidroin gene catalogue.</title>
        <authorList>
            <person name="Kono N."/>
            <person name="Nakamura H."/>
            <person name="Ohtoshi R."/>
            <person name="Moran D.A.P."/>
            <person name="Shinohara A."/>
            <person name="Yoshida Y."/>
            <person name="Fujiwara M."/>
            <person name="Mori M."/>
            <person name="Tomita M."/>
            <person name="Arakawa K."/>
        </authorList>
    </citation>
    <scope>NUCLEOTIDE SEQUENCE [LARGE SCALE GENOMIC DNA]</scope>
</reference>
<protein>
    <submittedName>
        <fullName evidence="2">Uncharacterized protein</fullName>
    </submittedName>
</protein>
<accession>A0A4Y2MKN5</accession>
<comment type="caution">
    <text evidence="2">The sequence shown here is derived from an EMBL/GenBank/DDBJ whole genome shotgun (WGS) entry which is preliminary data.</text>
</comment>
<evidence type="ECO:0000256" key="1">
    <source>
        <dbReference type="SAM" id="MobiDB-lite"/>
    </source>
</evidence>
<organism evidence="2 3">
    <name type="scientific">Araneus ventricosus</name>
    <name type="common">Orbweaver spider</name>
    <name type="synonym">Epeira ventricosa</name>
    <dbReference type="NCBI Taxonomy" id="182803"/>
    <lineage>
        <taxon>Eukaryota</taxon>
        <taxon>Metazoa</taxon>
        <taxon>Ecdysozoa</taxon>
        <taxon>Arthropoda</taxon>
        <taxon>Chelicerata</taxon>
        <taxon>Arachnida</taxon>
        <taxon>Araneae</taxon>
        <taxon>Araneomorphae</taxon>
        <taxon>Entelegynae</taxon>
        <taxon>Araneoidea</taxon>
        <taxon>Araneidae</taxon>
        <taxon>Araneus</taxon>
    </lineage>
</organism>
<dbReference type="EMBL" id="BGPR01123518">
    <property type="protein sequence ID" value="GBN27139.1"/>
    <property type="molecule type" value="Genomic_DNA"/>
</dbReference>
<dbReference type="AlphaFoldDB" id="A0A4Y2MKN5"/>
<feature type="region of interest" description="Disordered" evidence="1">
    <location>
        <begin position="29"/>
        <end position="60"/>
    </location>
</feature>
<feature type="non-terminal residue" evidence="2">
    <location>
        <position position="1"/>
    </location>
</feature>
<sequence length="80" mass="8408">QSCTVYPNDWTAATAKQELCPVTKCALPSHAPTPSEEGTTCHRDVAETTPPVLCPPGKRDPLTYPVASHLGTHGAPSVTL</sequence>
<dbReference type="Proteomes" id="UP000499080">
    <property type="component" value="Unassembled WGS sequence"/>
</dbReference>
<keyword evidence="3" id="KW-1185">Reference proteome</keyword>
<evidence type="ECO:0000313" key="3">
    <source>
        <dbReference type="Proteomes" id="UP000499080"/>
    </source>
</evidence>
<proteinExistence type="predicted"/>
<evidence type="ECO:0000313" key="2">
    <source>
        <dbReference type="EMBL" id="GBN27139.1"/>
    </source>
</evidence>